<dbReference type="GO" id="GO:0003824">
    <property type="term" value="F:catalytic activity"/>
    <property type="evidence" value="ECO:0007669"/>
    <property type="project" value="UniProtKB-ARBA"/>
</dbReference>
<dbReference type="CDD" id="cd12914">
    <property type="entry name" value="PDC1_DGC_like"/>
    <property type="match status" value="1"/>
</dbReference>
<dbReference type="InterPro" id="IPR052155">
    <property type="entry name" value="Biofilm_reg_signaling"/>
</dbReference>
<dbReference type="CDD" id="cd01948">
    <property type="entry name" value="EAL"/>
    <property type="match status" value="1"/>
</dbReference>
<dbReference type="SMART" id="SM00267">
    <property type="entry name" value="GGDEF"/>
    <property type="match status" value="1"/>
</dbReference>
<dbReference type="PROSITE" id="PS50883">
    <property type="entry name" value="EAL"/>
    <property type="match status" value="1"/>
</dbReference>
<dbReference type="SUPFAM" id="SSF55073">
    <property type="entry name" value="Nucleotide cyclase"/>
    <property type="match status" value="1"/>
</dbReference>
<keyword evidence="1" id="KW-1133">Transmembrane helix</keyword>
<dbReference type="NCBIfam" id="TIGR00254">
    <property type="entry name" value="GGDEF"/>
    <property type="match status" value="1"/>
</dbReference>
<sequence>MIANKFRHRNAWDLAKWPLLIVVAAILGWSILLTNLSLERKNAESFALRESAQLAQAYADHLTRAFDAVDQIAQHVRYEWKLSNGSLDLQKAKNDGLFPAPELVLVTIVNRDGKPLNSTVPFDPDVNVADREHFRVHKASDTDILYISQVIVGRVSRKPVIQFTRRIVDADGSFAGVVVVSVAPAFFAQAFNMNNIGSSGLLAMMGRDGEIRVSRIGDTLSAPDLPAIITRMPLDSEFGSRFYPGSGWFSDAQSRFIGWYALNRYPIIAVAGVDQQAVLASYRDSRGRALRAGAVATLAALALALLATIMADRLARARQQAESVRNAYRMATDVGNDGFFIFQAIHNDDGELVDLKLMDCNHRGAAMVGKERTELLGVHLSSLYPPSYFPSVLALGREAMAHGVYEDEYRTGPHNLARATWLHRKLLRSGDSIAVTLRDISDTKKHIEELERRGNEDALTTLHNRHWLHSYLPQALQRLAASDKQLALLFIDIDGFKAVNDALGHNAGDELLRIAASRLKSILRPQDNVVRLGGDEFLLILEDIETEADAAHVSTRVLEAFSKKFKLEKGVLELGVSIGISIFPKDGTVAETLLQNADVAMYSAKKSGKSQFRFYDRAFYAHLLERLEVERSLRLAIELDQFEMFYQPRVDMVSGRVCGLEALIRWHHPNNGLVNPVEFIGIAEETGLIKGLGKQVMEKVCAQIANWSSQHNFEVPVSINVSPQQFHDGSVHEFLTACLTRFHVPPRLVEIEVTESSMMGEESMVTREMESLQALGVKLLVDDFGTGYSSLAQLQRLDMDGLKIDRAFTSELGRTREGEVFVAAIVTMAHALGMRVVAEGVETEEQMAILKRLHCDEAQGYLVSRPVPATEIPALVSLAAG</sequence>
<accession>A0A3A3G4X1</accession>
<keyword evidence="1" id="KW-0472">Membrane</keyword>
<dbReference type="SUPFAM" id="SSF141868">
    <property type="entry name" value="EAL domain-like"/>
    <property type="match status" value="1"/>
</dbReference>
<dbReference type="InterPro" id="IPR035965">
    <property type="entry name" value="PAS-like_dom_sf"/>
</dbReference>
<evidence type="ECO:0000256" key="1">
    <source>
        <dbReference type="SAM" id="Phobius"/>
    </source>
</evidence>
<dbReference type="SUPFAM" id="SSF55785">
    <property type="entry name" value="PYP-like sensor domain (PAS domain)"/>
    <property type="match status" value="1"/>
</dbReference>
<evidence type="ECO:0000259" key="3">
    <source>
        <dbReference type="PROSITE" id="PS50887"/>
    </source>
</evidence>
<dbReference type="InterPro" id="IPR043128">
    <property type="entry name" value="Rev_trsase/Diguanyl_cyclase"/>
</dbReference>
<keyword evidence="1" id="KW-0812">Transmembrane</keyword>
<feature type="domain" description="EAL" evidence="2">
    <location>
        <begin position="626"/>
        <end position="880"/>
    </location>
</feature>
<dbReference type="Gene3D" id="3.20.20.450">
    <property type="entry name" value="EAL domain"/>
    <property type="match status" value="1"/>
</dbReference>
<proteinExistence type="predicted"/>
<dbReference type="Pfam" id="PF00563">
    <property type="entry name" value="EAL"/>
    <property type="match status" value="1"/>
</dbReference>
<dbReference type="CDD" id="cd01949">
    <property type="entry name" value="GGDEF"/>
    <property type="match status" value="1"/>
</dbReference>
<evidence type="ECO:0000313" key="5">
    <source>
        <dbReference type="Proteomes" id="UP000265955"/>
    </source>
</evidence>
<dbReference type="EMBL" id="QYUO01000002">
    <property type="protein sequence ID" value="RJF95230.1"/>
    <property type="molecule type" value="Genomic_DNA"/>
</dbReference>
<dbReference type="InterPro" id="IPR000160">
    <property type="entry name" value="GGDEF_dom"/>
</dbReference>
<dbReference type="RefSeq" id="WP_119770381.1">
    <property type="nucleotide sequence ID" value="NZ_QYUO01000002.1"/>
</dbReference>
<dbReference type="InterPro" id="IPR001633">
    <property type="entry name" value="EAL_dom"/>
</dbReference>
<dbReference type="PROSITE" id="PS50887">
    <property type="entry name" value="GGDEF"/>
    <property type="match status" value="1"/>
</dbReference>
<dbReference type="PANTHER" id="PTHR44757">
    <property type="entry name" value="DIGUANYLATE CYCLASE DGCP"/>
    <property type="match status" value="1"/>
</dbReference>
<feature type="domain" description="GGDEF" evidence="3">
    <location>
        <begin position="484"/>
        <end position="617"/>
    </location>
</feature>
<organism evidence="4 5">
    <name type="scientific">Noviherbaspirillum saxi</name>
    <dbReference type="NCBI Taxonomy" id="2320863"/>
    <lineage>
        <taxon>Bacteria</taxon>
        <taxon>Pseudomonadati</taxon>
        <taxon>Pseudomonadota</taxon>
        <taxon>Betaproteobacteria</taxon>
        <taxon>Burkholderiales</taxon>
        <taxon>Oxalobacteraceae</taxon>
        <taxon>Noviherbaspirillum</taxon>
    </lineage>
</organism>
<dbReference type="AlphaFoldDB" id="A0A3A3G4X1"/>
<dbReference type="Gene3D" id="3.30.70.270">
    <property type="match status" value="1"/>
</dbReference>
<dbReference type="SMART" id="SM00052">
    <property type="entry name" value="EAL"/>
    <property type="match status" value="1"/>
</dbReference>
<evidence type="ECO:0000313" key="4">
    <source>
        <dbReference type="EMBL" id="RJF95230.1"/>
    </source>
</evidence>
<feature type="transmembrane region" description="Helical" evidence="1">
    <location>
        <begin position="17"/>
        <end position="38"/>
    </location>
</feature>
<dbReference type="Proteomes" id="UP000265955">
    <property type="component" value="Unassembled WGS sequence"/>
</dbReference>
<protein>
    <submittedName>
        <fullName evidence="4">EAL domain-containing protein</fullName>
    </submittedName>
</protein>
<feature type="transmembrane region" description="Helical" evidence="1">
    <location>
        <begin position="289"/>
        <end position="311"/>
    </location>
</feature>
<dbReference type="InterPro" id="IPR029787">
    <property type="entry name" value="Nucleotide_cyclase"/>
</dbReference>
<dbReference type="Pfam" id="PF00990">
    <property type="entry name" value="GGDEF"/>
    <property type="match status" value="1"/>
</dbReference>
<gene>
    <name evidence="4" type="ORF">D3871_17450</name>
</gene>
<dbReference type="CDD" id="cd12915">
    <property type="entry name" value="PDC2_DGC_like"/>
    <property type="match status" value="1"/>
</dbReference>
<dbReference type="PANTHER" id="PTHR44757:SF2">
    <property type="entry name" value="BIOFILM ARCHITECTURE MAINTENANCE PROTEIN MBAA"/>
    <property type="match status" value="1"/>
</dbReference>
<reference evidence="5" key="1">
    <citation type="submission" date="2018-09" db="EMBL/GenBank/DDBJ databases">
        <authorList>
            <person name="Zhu H."/>
        </authorList>
    </citation>
    <scope>NUCLEOTIDE SEQUENCE [LARGE SCALE GENOMIC DNA]</scope>
    <source>
        <strain evidence="5">K1R23-30</strain>
    </source>
</reference>
<keyword evidence="5" id="KW-1185">Reference proteome</keyword>
<dbReference type="OrthoDB" id="9813903at2"/>
<dbReference type="Gene3D" id="3.30.450.20">
    <property type="entry name" value="PAS domain"/>
    <property type="match status" value="2"/>
</dbReference>
<dbReference type="FunFam" id="3.30.70.270:FF:000001">
    <property type="entry name" value="Diguanylate cyclase domain protein"/>
    <property type="match status" value="1"/>
</dbReference>
<dbReference type="InterPro" id="IPR035919">
    <property type="entry name" value="EAL_sf"/>
</dbReference>
<name>A0A3A3G4X1_9BURK</name>
<comment type="caution">
    <text evidence="4">The sequence shown here is derived from an EMBL/GenBank/DDBJ whole genome shotgun (WGS) entry which is preliminary data.</text>
</comment>
<evidence type="ECO:0000259" key="2">
    <source>
        <dbReference type="PROSITE" id="PS50883"/>
    </source>
</evidence>